<dbReference type="Proteomes" id="UP000182798">
    <property type="component" value="Unassembled WGS sequence"/>
</dbReference>
<dbReference type="AlphaFoldDB" id="A0A1J8P0X9"/>
<dbReference type="InterPro" id="IPR019734">
    <property type="entry name" value="TPR_rpt"/>
</dbReference>
<dbReference type="Gene3D" id="1.25.40.10">
    <property type="entry name" value="Tetratricopeptide repeat domain"/>
    <property type="match status" value="1"/>
</dbReference>
<dbReference type="SMART" id="SM00028">
    <property type="entry name" value="TPR"/>
    <property type="match status" value="2"/>
</dbReference>
<name>A0A1J8P0X9_9GAMM</name>
<dbReference type="PANTHER" id="PTHR10098:SF108">
    <property type="entry name" value="TETRATRICOPEPTIDE REPEAT PROTEIN 28"/>
    <property type="match status" value="1"/>
</dbReference>
<gene>
    <name evidence="1" type="ORF">BGC33_02595</name>
</gene>
<dbReference type="OrthoDB" id="5620696at2"/>
<evidence type="ECO:0000313" key="2">
    <source>
        <dbReference type="Proteomes" id="UP000182798"/>
    </source>
</evidence>
<evidence type="ECO:0008006" key="3">
    <source>
        <dbReference type="Google" id="ProtNLM"/>
    </source>
</evidence>
<organism evidence="1 2">
    <name type="scientific">Bathymodiolus thermophilus thioautotrophic gill symbiont</name>
    <dbReference type="NCBI Taxonomy" id="2360"/>
    <lineage>
        <taxon>Bacteria</taxon>
        <taxon>Pseudomonadati</taxon>
        <taxon>Pseudomonadota</taxon>
        <taxon>Gammaproteobacteria</taxon>
        <taxon>sulfur-oxidizing symbionts</taxon>
    </lineage>
</organism>
<sequence>LPENEVLLLQLLSRLPVFAFKTDTLEGWLNLDNAVILNSLVKKSLLSKSILEDDRKSYLLHDILARAVRQAYDIQLNDQKSQQFIQEIIDTFGGYGSLKISEKLVLEALLLHRQKNFDDKEGDFNASLGSLYLYTAQYSQALSYLEISLIIHQEIDNKVGEGVALNNISQIYQAQGDYTTALTYLTNSLAIYQEIGDRAGESTILNNISQIYQAQGDYTTALTYLTNSL</sequence>
<dbReference type="Pfam" id="PF13424">
    <property type="entry name" value="TPR_12"/>
    <property type="match status" value="1"/>
</dbReference>
<dbReference type="InterPro" id="IPR011990">
    <property type="entry name" value="TPR-like_helical_dom_sf"/>
</dbReference>
<dbReference type="SUPFAM" id="SSF48452">
    <property type="entry name" value="TPR-like"/>
    <property type="match status" value="1"/>
</dbReference>
<dbReference type="EMBL" id="MIQH01000849">
    <property type="protein sequence ID" value="OJA03262.1"/>
    <property type="molecule type" value="Genomic_DNA"/>
</dbReference>
<accession>A0A1J8P0X9</accession>
<reference evidence="2" key="1">
    <citation type="submission" date="2016-09" db="EMBL/GenBank/DDBJ databases">
        <title>Genome Sequence of Bathymodiolus thermophilus sulfur-oxidizing gill endosymbiont.</title>
        <authorList>
            <person name="Ponnudurai R."/>
            <person name="Kleiner M."/>
            <person name="Sayavedra L."/>
            <person name="Thuermer A."/>
            <person name="Felbeck H."/>
            <person name="Schlueter R."/>
            <person name="Schweder T."/>
            <person name="Markert S."/>
        </authorList>
    </citation>
    <scope>NUCLEOTIDE SEQUENCE [LARGE SCALE GENOMIC DNA]</scope>
    <source>
        <strain evidence="2">BAT/CrabSpa'14</strain>
    </source>
</reference>
<dbReference type="PANTHER" id="PTHR10098">
    <property type="entry name" value="RAPSYN-RELATED"/>
    <property type="match status" value="1"/>
</dbReference>
<feature type="non-terminal residue" evidence="1">
    <location>
        <position position="229"/>
    </location>
</feature>
<protein>
    <recommendedName>
        <fullName evidence="3">MalT-like TPR region domain-containing protein</fullName>
    </recommendedName>
</protein>
<comment type="caution">
    <text evidence="1">The sequence shown here is derived from an EMBL/GenBank/DDBJ whole genome shotgun (WGS) entry which is preliminary data.</text>
</comment>
<proteinExistence type="predicted"/>
<evidence type="ECO:0000313" key="1">
    <source>
        <dbReference type="EMBL" id="OJA03262.1"/>
    </source>
</evidence>
<feature type="non-terminal residue" evidence="1">
    <location>
        <position position="1"/>
    </location>
</feature>